<evidence type="ECO:0000313" key="2">
    <source>
        <dbReference type="Proteomes" id="UP000814140"/>
    </source>
</evidence>
<gene>
    <name evidence="1" type="ORF">BV25DRAFT_1914965</name>
</gene>
<proteinExistence type="predicted"/>
<name>A0ACB8T663_9AGAM</name>
<reference evidence="1" key="2">
    <citation type="journal article" date="2022" name="New Phytol.">
        <title>Evolutionary transition to the ectomycorrhizal habit in the genomes of a hyperdiverse lineage of mushroom-forming fungi.</title>
        <authorList>
            <person name="Looney B."/>
            <person name="Miyauchi S."/>
            <person name="Morin E."/>
            <person name="Drula E."/>
            <person name="Courty P.E."/>
            <person name="Kohler A."/>
            <person name="Kuo A."/>
            <person name="LaButti K."/>
            <person name="Pangilinan J."/>
            <person name="Lipzen A."/>
            <person name="Riley R."/>
            <person name="Andreopoulos W."/>
            <person name="He G."/>
            <person name="Johnson J."/>
            <person name="Nolan M."/>
            <person name="Tritt A."/>
            <person name="Barry K.W."/>
            <person name="Grigoriev I.V."/>
            <person name="Nagy L.G."/>
            <person name="Hibbett D."/>
            <person name="Henrissat B."/>
            <person name="Matheny P.B."/>
            <person name="Labbe J."/>
            <person name="Martin F.M."/>
        </authorList>
    </citation>
    <scope>NUCLEOTIDE SEQUENCE</scope>
    <source>
        <strain evidence="1">HHB10654</strain>
    </source>
</reference>
<keyword evidence="2" id="KW-1185">Reference proteome</keyword>
<dbReference type="EMBL" id="MU277201">
    <property type="protein sequence ID" value="KAI0063912.1"/>
    <property type="molecule type" value="Genomic_DNA"/>
</dbReference>
<comment type="caution">
    <text evidence="1">The sequence shown here is derived from an EMBL/GenBank/DDBJ whole genome shotgun (WGS) entry which is preliminary data.</text>
</comment>
<accession>A0ACB8T663</accession>
<dbReference type="Proteomes" id="UP000814140">
    <property type="component" value="Unassembled WGS sequence"/>
</dbReference>
<sequence>MTTLILRLPEDVFIEIFEISDYRAILACQATCRSLSKIVTGSVSLQYKIELAACGMLDGPRNEHTAGMAERLRRLRLYDAAWRQLKWTAKTSFPHLADRFWPAIEAGGALVAHMPSNSAVDAPGPILQQIPSQLRGVEEHHMNAPMSVTSENLIDSSQDVFTSVGRASAESPSLFWHCRLRSWSTGQVHPLSRDVDPCAHMRLIVLIDMYGDFILEAGTHDQKVWDYVVWNWKTGSVETVQTRHTYCTCHFLDERRILMTNDSGFGALPPLRVITFRSTGSTSNDSTGGVELPSYSFQLPECINVEHMRSTISTTRQPALSRLGHFYRDPNDRLITISVSAPEVVSRSGQLCIDIPVQTFQSYIATHPPSDGHTDIVVPWNAWGPSSSRVSRAPALSDFSWIRGTFTAGLRKIIMRRSTDGSTTTMTVLDYHPRRVARALSRQRHGEDDGITILRGDDITAVGFEDLQTTLPCIAKTIPLPEELEAMLLSEGAILGVHLCDDGVLFVKHIGYGAWVTDLWAYTI</sequence>
<protein>
    <submittedName>
        <fullName evidence="1">Uncharacterized protein</fullName>
    </submittedName>
</protein>
<reference evidence="1" key="1">
    <citation type="submission" date="2021-03" db="EMBL/GenBank/DDBJ databases">
        <authorList>
            <consortium name="DOE Joint Genome Institute"/>
            <person name="Ahrendt S."/>
            <person name="Looney B.P."/>
            <person name="Miyauchi S."/>
            <person name="Morin E."/>
            <person name="Drula E."/>
            <person name="Courty P.E."/>
            <person name="Chicoki N."/>
            <person name="Fauchery L."/>
            <person name="Kohler A."/>
            <person name="Kuo A."/>
            <person name="Labutti K."/>
            <person name="Pangilinan J."/>
            <person name="Lipzen A."/>
            <person name="Riley R."/>
            <person name="Andreopoulos W."/>
            <person name="He G."/>
            <person name="Johnson J."/>
            <person name="Barry K.W."/>
            <person name="Grigoriev I.V."/>
            <person name="Nagy L."/>
            <person name="Hibbett D."/>
            <person name="Henrissat B."/>
            <person name="Matheny P.B."/>
            <person name="Labbe J."/>
            <person name="Martin F."/>
        </authorList>
    </citation>
    <scope>NUCLEOTIDE SEQUENCE</scope>
    <source>
        <strain evidence="1">HHB10654</strain>
    </source>
</reference>
<evidence type="ECO:0000313" key="1">
    <source>
        <dbReference type="EMBL" id="KAI0063912.1"/>
    </source>
</evidence>
<organism evidence="1 2">
    <name type="scientific">Artomyces pyxidatus</name>
    <dbReference type="NCBI Taxonomy" id="48021"/>
    <lineage>
        <taxon>Eukaryota</taxon>
        <taxon>Fungi</taxon>
        <taxon>Dikarya</taxon>
        <taxon>Basidiomycota</taxon>
        <taxon>Agaricomycotina</taxon>
        <taxon>Agaricomycetes</taxon>
        <taxon>Russulales</taxon>
        <taxon>Auriscalpiaceae</taxon>
        <taxon>Artomyces</taxon>
    </lineage>
</organism>